<reference evidence="3 4" key="1">
    <citation type="submission" date="2022-12" db="EMBL/GenBank/DDBJ databases">
        <title>Chromosome-level genome assembly of true bugs.</title>
        <authorList>
            <person name="Ma L."/>
            <person name="Li H."/>
        </authorList>
    </citation>
    <scope>NUCLEOTIDE SEQUENCE [LARGE SCALE GENOMIC DNA]</scope>
    <source>
        <strain evidence="3">Lab_2022b</strain>
    </source>
</reference>
<dbReference type="PANTHER" id="PTHR13664">
    <property type="entry name" value="BECLIN 1-ASSOCIATED AUTOPHAGY-RELATED KEY REGULATOR"/>
    <property type="match status" value="1"/>
</dbReference>
<dbReference type="EMBL" id="JAPXFL010000004">
    <property type="protein sequence ID" value="KAK9508182.1"/>
    <property type="molecule type" value="Genomic_DNA"/>
</dbReference>
<dbReference type="GO" id="GO:0035032">
    <property type="term" value="C:phosphatidylinositol 3-kinase complex, class III"/>
    <property type="evidence" value="ECO:0007669"/>
    <property type="project" value="TreeGrafter"/>
</dbReference>
<keyword evidence="1" id="KW-0175">Coiled coil</keyword>
<dbReference type="GO" id="GO:0000423">
    <property type="term" value="P:mitophagy"/>
    <property type="evidence" value="ECO:0007669"/>
    <property type="project" value="TreeGrafter"/>
</dbReference>
<dbReference type="Pfam" id="PF10186">
    <property type="entry name" value="ATG14"/>
    <property type="match status" value="1"/>
</dbReference>
<evidence type="ECO:0000256" key="1">
    <source>
        <dbReference type="ARBA" id="ARBA00023054"/>
    </source>
</evidence>
<feature type="compositionally biased region" description="Basic and acidic residues" evidence="2">
    <location>
        <begin position="482"/>
        <end position="491"/>
    </location>
</feature>
<protein>
    <recommendedName>
        <fullName evidence="5">Beclin 1-associated autophagy-related key regulator</fullName>
    </recommendedName>
</protein>
<sequence>MTSSSGDSAAPLDFLISSSCEDNSKIEVETEECPLCSKPQRRFTCKSCVASGNFLHSSPICSDRFTDKKFKLLLFKQEKLKAQQLIESRLEPHLKVAQIECDINVTKERIGIIELLIKEKKKLITEKKEQIRELVEHNGKKAGKLPLYEGRVNKLKGFVKNESVLLKEQGDILRSAQQELKQVRRTNIEQLVHYIFPISVVKPNCSHEEDSDTVSALEEACHTAYVQGKWVLTNNVSSELQYCIVAPVLPSSGDYMAYNDWVAANKDGVPAATNTFDFNPAYNISAALTYTTQLVNMLAYYLDVRLPSKLCYSEFCTNELSKEKFTKRVARLNWNVIHLCLSQNVDPSRLKPECTLGNILTLLDLNYSDLGRSGACNVDAIGARTLEDGLRPALEVASDTEDSEDDSEHLSYEWEAVANVGLPEVDAGPSQNLSSQQMSSTSIAGGLLNSTAASIASLWRAWATNRTLPDNPPRRLKHHWPRDHLSDEDSA</sequence>
<keyword evidence="4" id="KW-1185">Reference proteome</keyword>
<organism evidence="3 4">
    <name type="scientific">Rhynocoris fuscipes</name>
    <dbReference type="NCBI Taxonomy" id="488301"/>
    <lineage>
        <taxon>Eukaryota</taxon>
        <taxon>Metazoa</taxon>
        <taxon>Ecdysozoa</taxon>
        <taxon>Arthropoda</taxon>
        <taxon>Hexapoda</taxon>
        <taxon>Insecta</taxon>
        <taxon>Pterygota</taxon>
        <taxon>Neoptera</taxon>
        <taxon>Paraneoptera</taxon>
        <taxon>Hemiptera</taxon>
        <taxon>Heteroptera</taxon>
        <taxon>Panheteroptera</taxon>
        <taxon>Cimicomorpha</taxon>
        <taxon>Reduviidae</taxon>
        <taxon>Harpactorinae</taxon>
        <taxon>Harpactorini</taxon>
        <taxon>Rhynocoris</taxon>
    </lineage>
</organism>
<feature type="region of interest" description="Disordered" evidence="2">
    <location>
        <begin position="466"/>
        <end position="491"/>
    </location>
</feature>
<name>A0AAW1DGQ9_9HEMI</name>
<dbReference type="Proteomes" id="UP001461498">
    <property type="component" value="Unassembled WGS sequence"/>
</dbReference>
<comment type="caution">
    <text evidence="3">The sequence shown here is derived from an EMBL/GenBank/DDBJ whole genome shotgun (WGS) entry which is preliminary data.</text>
</comment>
<accession>A0AAW1DGQ9</accession>
<evidence type="ECO:0000256" key="2">
    <source>
        <dbReference type="SAM" id="MobiDB-lite"/>
    </source>
</evidence>
<dbReference type="GO" id="GO:0005776">
    <property type="term" value="C:autophagosome"/>
    <property type="evidence" value="ECO:0007669"/>
    <property type="project" value="TreeGrafter"/>
</dbReference>
<evidence type="ECO:0000313" key="4">
    <source>
        <dbReference type="Proteomes" id="UP001461498"/>
    </source>
</evidence>
<dbReference type="PANTHER" id="PTHR13664:SF0">
    <property type="entry name" value="BECLIN 1-ASSOCIATED AUTOPHAGY-RELATED KEY REGULATOR"/>
    <property type="match status" value="1"/>
</dbReference>
<gene>
    <name evidence="3" type="ORF">O3M35_007903</name>
</gene>
<dbReference type="GO" id="GO:0043495">
    <property type="term" value="F:protein-membrane adaptor activity"/>
    <property type="evidence" value="ECO:0007669"/>
    <property type="project" value="TreeGrafter"/>
</dbReference>
<dbReference type="GO" id="GO:0097629">
    <property type="term" value="C:extrinsic component of omegasome membrane"/>
    <property type="evidence" value="ECO:0007669"/>
    <property type="project" value="TreeGrafter"/>
</dbReference>
<dbReference type="GO" id="GO:0009267">
    <property type="term" value="P:cellular response to starvation"/>
    <property type="evidence" value="ECO:0007669"/>
    <property type="project" value="TreeGrafter"/>
</dbReference>
<dbReference type="GO" id="GO:0097632">
    <property type="term" value="C:extrinsic component of phagophore assembly site membrane"/>
    <property type="evidence" value="ECO:0007669"/>
    <property type="project" value="TreeGrafter"/>
</dbReference>
<dbReference type="GO" id="GO:0000045">
    <property type="term" value="P:autophagosome assembly"/>
    <property type="evidence" value="ECO:0007669"/>
    <property type="project" value="TreeGrafter"/>
</dbReference>
<dbReference type="GO" id="GO:0035014">
    <property type="term" value="F:phosphatidylinositol 3-kinase regulator activity"/>
    <property type="evidence" value="ECO:0007669"/>
    <property type="project" value="TreeGrafter"/>
</dbReference>
<proteinExistence type="predicted"/>
<evidence type="ECO:0008006" key="5">
    <source>
        <dbReference type="Google" id="ProtNLM"/>
    </source>
</evidence>
<dbReference type="GO" id="GO:0016240">
    <property type="term" value="P:autophagosome membrane docking"/>
    <property type="evidence" value="ECO:0007669"/>
    <property type="project" value="TreeGrafter"/>
</dbReference>
<dbReference type="InterPro" id="IPR018791">
    <property type="entry name" value="UV_resistance/autophagy_Atg14"/>
</dbReference>
<dbReference type="AlphaFoldDB" id="A0AAW1DGQ9"/>
<evidence type="ECO:0000313" key="3">
    <source>
        <dbReference type="EMBL" id="KAK9508182.1"/>
    </source>
</evidence>